<reference evidence="1" key="1">
    <citation type="submission" date="2020-04" db="EMBL/GenBank/DDBJ databases">
        <authorList>
            <person name="Alioto T."/>
            <person name="Alioto T."/>
            <person name="Gomez Garrido J."/>
        </authorList>
    </citation>
    <scope>NUCLEOTIDE SEQUENCE</scope>
    <source>
        <strain evidence="1">A484AB</strain>
    </source>
</reference>
<comment type="caution">
    <text evidence="1">The sequence shown here is derived from an EMBL/GenBank/DDBJ whole genome shotgun (WGS) entry which is preliminary data.</text>
</comment>
<dbReference type="Proteomes" id="UP001152795">
    <property type="component" value="Unassembled WGS sequence"/>
</dbReference>
<sequence>MDATGVRSYQDCLKHAWLLTGDVVARISTNRRELVLKKINPLMVSLAQEEFSETNRNLFGSGFEQRLKTRSETAETIGKVSRASNPFFSWGGLQGIPQTSWGPTRIQLQDLSPIQSQRDHVQQGEEKPRPGLISKIYKSPDLQVVPPVKNFRPDCSPKGQFDSKYTPNGTRKVFHPRMGNDHTGPLDPAGHPGLADRTCNSSSATVITQCTKAFFNTRDCVGARGKRIVDEASNSSSTIPKARGRIYKFYLCGAQEIWGKSSSSKSKIPEPVSRLRACQDGGHPHVKGSIKEGRFSRENRAQGCLPDSANLEEPPKISAISLEGHHAGVLMPSFRFGDRAKGFYQAYEPGNRGIEAKRYSRNYIFRRYPNYGRISQSSITSCSLNPESPRGARFHSKLPDVTTLVLPRDGISGVFD</sequence>
<accession>A0A6S7GI96</accession>
<proteinExistence type="predicted"/>
<gene>
    <name evidence="1" type="ORF">PACLA_8A070455</name>
</gene>
<name>A0A6S7GI96_PARCT</name>
<protein>
    <submittedName>
        <fullName evidence="1">Uncharacterized protein</fullName>
    </submittedName>
</protein>
<organism evidence="1 2">
    <name type="scientific">Paramuricea clavata</name>
    <name type="common">Red gorgonian</name>
    <name type="synonym">Violescent sea-whip</name>
    <dbReference type="NCBI Taxonomy" id="317549"/>
    <lineage>
        <taxon>Eukaryota</taxon>
        <taxon>Metazoa</taxon>
        <taxon>Cnidaria</taxon>
        <taxon>Anthozoa</taxon>
        <taxon>Octocorallia</taxon>
        <taxon>Malacalcyonacea</taxon>
        <taxon>Plexauridae</taxon>
        <taxon>Paramuricea</taxon>
    </lineage>
</organism>
<evidence type="ECO:0000313" key="1">
    <source>
        <dbReference type="EMBL" id="CAB3991638.1"/>
    </source>
</evidence>
<keyword evidence="2" id="KW-1185">Reference proteome</keyword>
<evidence type="ECO:0000313" key="2">
    <source>
        <dbReference type="Proteomes" id="UP001152795"/>
    </source>
</evidence>
<dbReference type="EMBL" id="CACRXK020001890">
    <property type="protein sequence ID" value="CAB3991638.1"/>
    <property type="molecule type" value="Genomic_DNA"/>
</dbReference>
<dbReference type="AlphaFoldDB" id="A0A6S7GI96"/>